<gene>
    <name evidence="4" type="ORF">GCM10022223_06840</name>
</gene>
<evidence type="ECO:0000256" key="1">
    <source>
        <dbReference type="ARBA" id="ARBA00022679"/>
    </source>
</evidence>
<name>A0ABP6Z0I9_9ACTN</name>
<dbReference type="Gene3D" id="3.40.1190.20">
    <property type="match status" value="1"/>
</dbReference>
<comment type="caution">
    <text evidence="4">The sequence shown here is derived from an EMBL/GenBank/DDBJ whole genome shotgun (WGS) entry which is preliminary data.</text>
</comment>
<accession>A0ABP6Z0I9</accession>
<evidence type="ECO:0000259" key="3">
    <source>
        <dbReference type="Pfam" id="PF00294"/>
    </source>
</evidence>
<dbReference type="PROSITE" id="PS00584">
    <property type="entry name" value="PFKB_KINASES_2"/>
    <property type="match status" value="1"/>
</dbReference>
<dbReference type="GO" id="GO:0016301">
    <property type="term" value="F:kinase activity"/>
    <property type="evidence" value="ECO:0007669"/>
    <property type="project" value="UniProtKB-KW"/>
</dbReference>
<evidence type="ECO:0000313" key="4">
    <source>
        <dbReference type="EMBL" id="GAA3594427.1"/>
    </source>
</evidence>
<dbReference type="Proteomes" id="UP001501074">
    <property type="component" value="Unassembled WGS sequence"/>
</dbReference>
<keyword evidence="5" id="KW-1185">Reference proteome</keyword>
<evidence type="ECO:0000256" key="2">
    <source>
        <dbReference type="ARBA" id="ARBA00022777"/>
    </source>
</evidence>
<dbReference type="PANTHER" id="PTHR10584:SF166">
    <property type="entry name" value="RIBOKINASE"/>
    <property type="match status" value="1"/>
</dbReference>
<evidence type="ECO:0000313" key="5">
    <source>
        <dbReference type="Proteomes" id="UP001501074"/>
    </source>
</evidence>
<reference evidence="5" key="1">
    <citation type="journal article" date="2019" name="Int. J. Syst. Evol. Microbiol.">
        <title>The Global Catalogue of Microorganisms (GCM) 10K type strain sequencing project: providing services to taxonomists for standard genome sequencing and annotation.</title>
        <authorList>
            <consortium name="The Broad Institute Genomics Platform"/>
            <consortium name="The Broad Institute Genome Sequencing Center for Infectious Disease"/>
            <person name="Wu L."/>
            <person name="Ma J."/>
        </authorList>
    </citation>
    <scope>NUCLEOTIDE SEQUENCE [LARGE SCALE GENOMIC DNA]</scope>
    <source>
        <strain evidence="5">JCM 16902</strain>
    </source>
</reference>
<dbReference type="PANTHER" id="PTHR10584">
    <property type="entry name" value="SUGAR KINASE"/>
    <property type="match status" value="1"/>
</dbReference>
<keyword evidence="2 4" id="KW-0418">Kinase</keyword>
<dbReference type="InterPro" id="IPR011611">
    <property type="entry name" value="PfkB_dom"/>
</dbReference>
<dbReference type="InterPro" id="IPR029056">
    <property type="entry name" value="Ribokinase-like"/>
</dbReference>
<sequence length="342" mass="35461">MEMFDVVAVGALNLDYIAPAPPLSGVAWGAETAVDARTVRDVLDLLDPTTVTVSAGGSSFNVAYTLAHLRAGLSIGYLGVAGTPVGQAVSGLEELRAVGVDVSAVGRSSRLPGVCLALTHEGDRTLLTHIGANVETAAYLDERFDELVAYLARARVVHVTSFLDRVTPGVLLRLLAALRRMRPEVVIALDPGHVWCAEPTPDILGIIGLTDLLFVNEAELCLLAGHLGIEDEPLAAGVRGHLRAGRAVVVVKSPAGIALHGADGERRVPQKTLAPGEIVDSTGAGDVLAAGLLAMLVAGSPAARDLESGAALGLMLVRHKLRHLGAAGHGEFAALARPFVTR</sequence>
<keyword evidence="1" id="KW-0808">Transferase</keyword>
<proteinExistence type="predicted"/>
<organism evidence="4 5">
    <name type="scientific">Kineosporia mesophila</name>
    <dbReference type="NCBI Taxonomy" id="566012"/>
    <lineage>
        <taxon>Bacteria</taxon>
        <taxon>Bacillati</taxon>
        <taxon>Actinomycetota</taxon>
        <taxon>Actinomycetes</taxon>
        <taxon>Kineosporiales</taxon>
        <taxon>Kineosporiaceae</taxon>
        <taxon>Kineosporia</taxon>
    </lineage>
</organism>
<dbReference type="Pfam" id="PF00294">
    <property type="entry name" value="PfkB"/>
    <property type="match status" value="1"/>
</dbReference>
<dbReference type="RefSeq" id="WP_231484201.1">
    <property type="nucleotide sequence ID" value="NZ_BAAAZO010000001.1"/>
</dbReference>
<dbReference type="InterPro" id="IPR002173">
    <property type="entry name" value="Carboh/pur_kinase_PfkB_CS"/>
</dbReference>
<feature type="domain" description="Carbohydrate kinase PfkB" evidence="3">
    <location>
        <begin position="46"/>
        <end position="319"/>
    </location>
</feature>
<protein>
    <submittedName>
        <fullName evidence="4">Carbohydrate kinase family protein</fullName>
    </submittedName>
</protein>
<dbReference type="SUPFAM" id="SSF53613">
    <property type="entry name" value="Ribokinase-like"/>
    <property type="match status" value="1"/>
</dbReference>
<dbReference type="EMBL" id="BAAAZO010000001">
    <property type="protein sequence ID" value="GAA3594427.1"/>
    <property type="molecule type" value="Genomic_DNA"/>
</dbReference>